<dbReference type="EMBL" id="JACRSV010000001">
    <property type="protein sequence ID" value="MBC8558990.1"/>
    <property type="molecule type" value="Genomic_DNA"/>
</dbReference>
<proteinExistence type="predicted"/>
<protein>
    <submittedName>
        <fullName evidence="1">Uncharacterized protein</fullName>
    </submittedName>
</protein>
<accession>A0A926I5L1</accession>
<evidence type="ECO:0000313" key="2">
    <source>
        <dbReference type="Proteomes" id="UP000610760"/>
    </source>
</evidence>
<gene>
    <name evidence="1" type="ORF">H8710_02785</name>
</gene>
<dbReference type="Proteomes" id="UP000610760">
    <property type="component" value="Unassembled WGS sequence"/>
</dbReference>
<keyword evidence="2" id="KW-1185">Reference proteome</keyword>
<dbReference type="RefSeq" id="WP_249293884.1">
    <property type="nucleotide sequence ID" value="NZ_JACRSV010000001.1"/>
</dbReference>
<dbReference type="AlphaFoldDB" id="A0A926I5L1"/>
<reference evidence="1" key="1">
    <citation type="submission" date="2020-08" db="EMBL/GenBank/DDBJ databases">
        <title>Genome public.</title>
        <authorList>
            <person name="Liu C."/>
            <person name="Sun Q."/>
        </authorList>
    </citation>
    <scope>NUCLEOTIDE SEQUENCE</scope>
    <source>
        <strain evidence="1">NSJ-33</strain>
    </source>
</reference>
<evidence type="ECO:0000313" key="1">
    <source>
        <dbReference type="EMBL" id="MBC8558990.1"/>
    </source>
</evidence>
<sequence length="65" mass="7769">MYSYKNFEVRYCLNRGENVGFEVLHKEDGSREHRCLREKECGEDCEFMSGIPMGQPISVKRIYFR</sequence>
<name>A0A926I5L1_9FIRM</name>
<organism evidence="1 2">
    <name type="scientific">Fumia xinanensis</name>
    <dbReference type="NCBI Taxonomy" id="2763659"/>
    <lineage>
        <taxon>Bacteria</taxon>
        <taxon>Bacillati</taxon>
        <taxon>Bacillota</taxon>
        <taxon>Clostridia</taxon>
        <taxon>Eubacteriales</taxon>
        <taxon>Oscillospiraceae</taxon>
        <taxon>Fumia</taxon>
    </lineage>
</organism>
<comment type="caution">
    <text evidence="1">The sequence shown here is derived from an EMBL/GenBank/DDBJ whole genome shotgun (WGS) entry which is preliminary data.</text>
</comment>